<evidence type="ECO:0000259" key="6">
    <source>
        <dbReference type="PROSITE" id="PS50940"/>
    </source>
</evidence>
<dbReference type="Proteomes" id="UP001374579">
    <property type="component" value="Unassembled WGS sequence"/>
</dbReference>
<dbReference type="Gene3D" id="2.170.140.10">
    <property type="entry name" value="Chitin binding domain"/>
    <property type="match status" value="1"/>
</dbReference>
<sequence length="256" mass="27269">MSDKELSTFKALKQCQQTERVCFSCLKSSGSSNSGVPKTINQTSPYKISQGPETMASGQRLLIVVTAILPLIYANKVILEKTLSFWDACKKGISDCSVDDTQHHALCGSCTSFVKCGGPAASSVMNCPAGLIYDMVLQVCNWEDNALVGCRLSTPSSSAAQITSQAATEEGRQVTSAEPALPLQGAEGKIRSSKIAGCLDACGDSPPGVYPSCIGCQYYLVCIEDIPLSDQLNQCPEELLWDNEARKCLPTSSTCT</sequence>
<dbReference type="AlphaFoldDB" id="A0AAN9GH05"/>
<feature type="domain" description="Chitin-binding type-2" evidence="6">
    <location>
        <begin position="93"/>
        <end position="152"/>
    </location>
</feature>
<keyword evidence="1" id="KW-0147">Chitin-binding</keyword>
<name>A0AAN9GH05_9CAEN</name>
<dbReference type="PANTHER" id="PTHR23301:SF0">
    <property type="entry name" value="CHITIN-BINDING TYPE-2 DOMAIN-CONTAINING PROTEIN-RELATED"/>
    <property type="match status" value="1"/>
</dbReference>
<dbReference type="InterPro" id="IPR051940">
    <property type="entry name" value="Chitin_bind-dev_reg"/>
</dbReference>
<evidence type="ECO:0000313" key="7">
    <source>
        <dbReference type="EMBL" id="KAK7108122.1"/>
    </source>
</evidence>
<dbReference type="InterPro" id="IPR002557">
    <property type="entry name" value="Chitin-bd_dom"/>
</dbReference>
<dbReference type="InterPro" id="IPR036508">
    <property type="entry name" value="Chitin-bd_dom_sf"/>
</dbReference>
<dbReference type="SUPFAM" id="SSF57625">
    <property type="entry name" value="Invertebrate chitin-binding proteins"/>
    <property type="match status" value="2"/>
</dbReference>
<organism evidence="7 8">
    <name type="scientific">Littorina saxatilis</name>
    <dbReference type="NCBI Taxonomy" id="31220"/>
    <lineage>
        <taxon>Eukaryota</taxon>
        <taxon>Metazoa</taxon>
        <taxon>Spiralia</taxon>
        <taxon>Lophotrochozoa</taxon>
        <taxon>Mollusca</taxon>
        <taxon>Gastropoda</taxon>
        <taxon>Caenogastropoda</taxon>
        <taxon>Littorinimorpha</taxon>
        <taxon>Littorinoidea</taxon>
        <taxon>Littorinidae</taxon>
        <taxon>Littorina</taxon>
    </lineage>
</organism>
<evidence type="ECO:0000256" key="4">
    <source>
        <dbReference type="ARBA" id="ARBA00023157"/>
    </source>
</evidence>
<feature type="domain" description="Chitin-binding type-2" evidence="6">
    <location>
        <begin position="199"/>
        <end position="256"/>
    </location>
</feature>
<proteinExistence type="predicted"/>
<dbReference type="EMBL" id="JBAMIC010000004">
    <property type="protein sequence ID" value="KAK7108122.1"/>
    <property type="molecule type" value="Genomic_DNA"/>
</dbReference>
<evidence type="ECO:0000256" key="1">
    <source>
        <dbReference type="ARBA" id="ARBA00022669"/>
    </source>
</evidence>
<dbReference type="Pfam" id="PF01607">
    <property type="entry name" value="CBM_14"/>
    <property type="match status" value="2"/>
</dbReference>
<evidence type="ECO:0000313" key="8">
    <source>
        <dbReference type="Proteomes" id="UP001374579"/>
    </source>
</evidence>
<gene>
    <name evidence="7" type="ORF">V1264_015915</name>
</gene>
<keyword evidence="2" id="KW-0732">Signal</keyword>
<keyword evidence="5" id="KW-0325">Glycoprotein</keyword>
<keyword evidence="3" id="KW-0677">Repeat</keyword>
<keyword evidence="4" id="KW-1015">Disulfide bond</keyword>
<accession>A0AAN9GH05</accession>
<keyword evidence="8" id="KW-1185">Reference proteome</keyword>
<evidence type="ECO:0000256" key="3">
    <source>
        <dbReference type="ARBA" id="ARBA00022737"/>
    </source>
</evidence>
<dbReference type="GO" id="GO:0005576">
    <property type="term" value="C:extracellular region"/>
    <property type="evidence" value="ECO:0007669"/>
    <property type="project" value="InterPro"/>
</dbReference>
<reference evidence="7 8" key="1">
    <citation type="submission" date="2024-02" db="EMBL/GenBank/DDBJ databases">
        <title>Chromosome-scale genome assembly of the rough periwinkle Littorina saxatilis.</title>
        <authorList>
            <person name="De Jode A."/>
            <person name="Faria R."/>
            <person name="Formenti G."/>
            <person name="Sims Y."/>
            <person name="Smith T.P."/>
            <person name="Tracey A."/>
            <person name="Wood J.M.D."/>
            <person name="Zagrodzka Z.B."/>
            <person name="Johannesson K."/>
            <person name="Butlin R.K."/>
            <person name="Leder E.H."/>
        </authorList>
    </citation>
    <scope>NUCLEOTIDE SEQUENCE [LARGE SCALE GENOMIC DNA]</scope>
    <source>
        <strain evidence="7">Snail1</strain>
        <tissue evidence="7">Muscle</tissue>
    </source>
</reference>
<evidence type="ECO:0000256" key="5">
    <source>
        <dbReference type="ARBA" id="ARBA00023180"/>
    </source>
</evidence>
<dbReference type="SMART" id="SM00494">
    <property type="entry name" value="ChtBD2"/>
    <property type="match status" value="2"/>
</dbReference>
<evidence type="ECO:0000256" key="2">
    <source>
        <dbReference type="ARBA" id="ARBA00022729"/>
    </source>
</evidence>
<dbReference type="GO" id="GO:0008061">
    <property type="term" value="F:chitin binding"/>
    <property type="evidence" value="ECO:0007669"/>
    <property type="project" value="UniProtKB-KW"/>
</dbReference>
<comment type="caution">
    <text evidence="7">The sequence shown here is derived from an EMBL/GenBank/DDBJ whole genome shotgun (WGS) entry which is preliminary data.</text>
</comment>
<dbReference type="PROSITE" id="PS50940">
    <property type="entry name" value="CHIT_BIND_II"/>
    <property type="match status" value="2"/>
</dbReference>
<protein>
    <recommendedName>
        <fullName evidence="6">Chitin-binding type-2 domain-containing protein</fullName>
    </recommendedName>
</protein>
<dbReference type="PANTHER" id="PTHR23301">
    <property type="entry name" value="CHITIN BINDING PERITROPHIN-A"/>
    <property type="match status" value="1"/>
</dbReference>